<evidence type="ECO:0000256" key="1">
    <source>
        <dbReference type="SAM" id="MobiDB-lite"/>
    </source>
</evidence>
<reference evidence="2 3" key="2">
    <citation type="submission" date="2019-04" db="EMBL/GenBank/DDBJ databases">
        <title>The genome sequence of big-headed turtle.</title>
        <authorList>
            <person name="Gong S."/>
        </authorList>
    </citation>
    <scope>NUCLEOTIDE SEQUENCE [LARGE SCALE GENOMIC DNA]</scope>
    <source>
        <strain evidence="2">DO16091913</strain>
        <tissue evidence="2">Muscle</tissue>
    </source>
</reference>
<protein>
    <submittedName>
        <fullName evidence="2">NAD(P) transhydrogenase</fullName>
    </submittedName>
</protein>
<keyword evidence="3" id="KW-1185">Reference proteome</keyword>
<dbReference type="AlphaFoldDB" id="A0A4D9EYC6"/>
<reference evidence="2 3" key="1">
    <citation type="submission" date="2019-04" db="EMBL/GenBank/DDBJ databases">
        <title>Draft genome of the big-headed turtle Platysternon megacephalum.</title>
        <authorList>
            <person name="Gong S."/>
        </authorList>
    </citation>
    <scope>NUCLEOTIDE SEQUENCE [LARGE SCALE GENOMIC DNA]</scope>
    <source>
        <strain evidence="2">DO16091913</strain>
        <tissue evidence="2">Muscle</tissue>
    </source>
</reference>
<gene>
    <name evidence="2" type="ORF">DR999_PMT00526</name>
</gene>
<feature type="compositionally biased region" description="Polar residues" evidence="1">
    <location>
        <begin position="176"/>
        <end position="195"/>
    </location>
</feature>
<feature type="region of interest" description="Disordered" evidence="1">
    <location>
        <begin position="153"/>
        <end position="195"/>
    </location>
</feature>
<proteinExistence type="predicted"/>
<evidence type="ECO:0000313" key="2">
    <source>
        <dbReference type="EMBL" id="TFK15656.1"/>
    </source>
</evidence>
<dbReference type="Proteomes" id="UP000297703">
    <property type="component" value="Unassembled WGS sequence"/>
</dbReference>
<comment type="caution">
    <text evidence="2">The sequence shown here is derived from an EMBL/GenBank/DDBJ whole genome shotgun (WGS) entry which is preliminary data.</text>
</comment>
<feature type="region of interest" description="Disordered" evidence="1">
    <location>
        <begin position="1"/>
        <end position="41"/>
    </location>
</feature>
<accession>A0A4D9EYC6</accession>
<feature type="compositionally biased region" description="Polar residues" evidence="1">
    <location>
        <begin position="108"/>
        <end position="122"/>
    </location>
</feature>
<evidence type="ECO:0000313" key="3">
    <source>
        <dbReference type="Proteomes" id="UP000297703"/>
    </source>
</evidence>
<organism evidence="2 3">
    <name type="scientific">Platysternon megacephalum</name>
    <name type="common">big-headed turtle</name>
    <dbReference type="NCBI Taxonomy" id="55544"/>
    <lineage>
        <taxon>Eukaryota</taxon>
        <taxon>Metazoa</taxon>
        <taxon>Chordata</taxon>
        <taxon>Craniata</taxon>
        <taxon>Vertebrata</taxon>
        <taxon>Euteleostomi</taxon>
        <taxon>Archelosauria</taxon>
        <taxon>Testudinata</taxon>
        <taxon>Testudines</taxon>
        <taxon>Cryptodira</taxon>
        <taxon>Durocryptodira</taxon>
        <taxon>Testudinoidea</taxon>
        <taxon>Platysternidae</taxon>
        <taxon>Platysternon</taxon>
    </lineage>
</organism>
<name>A0A4D9EYC6_9SAUR</name>
<feature type="region of interest" description="Disordered" evidence="1">
    <location>
        <begin position="88"/>
        <end position="129"/>
    </location>
</feature>
<sequence>MHTPARAGGARDTESQTLPPNPSNASGIAPMLLPLDPAQAGTQPLAPRVRLTPYLTATARFRVPESRGGGTLLQPIKTAGCCAQIQSCTSQPHPRWQPPPIRTRSGSDDTCQSRTGTSPTNQKKAKHRPFRFRPLAHGSVMWLEAGSYGADVAPEERAASSGLEQPAREREGKRLPSSQHPACRTSLRSSTFRAY</sequence>
<dbReference type="EMBL" id="QXTE01000003">
    <property type="protein sequence ID" value="TFK15656.1"/>
    <property type="molecule type" value="Genomic_DNA"/>
</dbReference>
<feature type="compositionally biased region" description="Polar residues" evidence="1">
    <location>
        <begin position="15"/>
        <end position="26"/>
    </location>
</feature>